<proteinExistence type="predicted"/>
<dbReference type="Gene3D" id="1.10.357.40">
    <property type="entry name" value="YbiA-like"/>
    <property type="match status" value="1"/>
</dbReference>
<dbReference type="EMBL" id="CAJVPV010051095">
    <property type="protein sequence ID" value="CAG8778813.1"/>
    <property type="molecule type" value="Genomic_DNA"/>
</dbReference>
<feature type="domain" description="NADAR" evidence="1">
    <location>
        <begin position="1"/>
        <end position="66"/>
    </location>
</feature>
<feature type="non-terminal residue" evidence="2">
    <location>
        <position position="1"/>
    </location>
</feature>
<dbReference type="AlphaFoldDB" id="A0A9N9NWE3"/>
<dbReference type="Pfam" id="PF08719">
    <property type="entry name" value="NADAR"/>
    <property type="match status" value="1"/>
</dbReference>
<organism evidence="2 3">
    <name type="scientific">Acaulospora morrowiae</name>
    <dbReference type="NCBI Taxonomy" id="94023"/>
    <lineage>
        <taxon>Eukaryota</taxon>
        <taxon>Fungi</taxon>
        <taxon>Fungi incertae sedis</taxon>
        <taxon>Mucoromycota</taxon>
        <taxon>Glomeromycotina</taxon>
        <taxon>Glomeromycetes</taxon>
        <taxon>Diversisporales</taxon>
        <taxon>Acaulosporaceae</taxon>
        <taxon>Acaulospora</taxon>
    </lineage>
</organism>
<protein>
    <submittedName>
        <fullName evidence="2">7980_t:CDS:1</fullName>
    </submittedName>
</protein>
<dbReference type="OrthoDB" id="206452at2759"/>
<evidence type="ECO:0000313" key="3">
    <source>
        <dbReference type="Proteomes" id="UP000789342"/>
    </source>
</evidence>
<dbReference type="InterPro" id="IPR037238">
    <property type="entry name" value="YbiA-like_sf"/>
</dbReference>
<keyword evidence="3" id="KW-1185">Reference proteome</keyword>
<evidence type="ECO:0000259" key="1">
    <source>
        <dbReference type="Pfam" id="PF08719"/>
    </source>
</evidence>
<dbReference type="SUPFAM" id="SSF143990">
    <property type="entry name" value="YbiA-like"/>
    <property type="match status" value="1"/>
</dbReference>
<dbReference type="CDD" id="cd15457">
    <property type="entry name" value="NADAR"/>
    <property type="match status" value="1"/>
</dbReference>
<evidence type="ECO:0000313" key="2">
    <source>
        <dbReference type="EMBL" id="CAG8778813.1"/>
    </source>
</evidence>
<gene>
    <name evidence="2" type="ORF">AMORRO_LOCUS17139</name>
</gene>
<sequence>DVMLTALRAKFTQNEDLKEILLGTGDSQLVEASPTDSYWGNARKSDGTEGKNMLGILLMQVRDELRIKDSQ</sequence>
<dbReference type="InterPro" id="IPR012816">
    <property type="entry name" value="NADAR"/>
</dbReference>
<reference evidence="2" key="1">
    <citation type="submission" date="2021-06" db="EMBL/GenBank/DDBJ databases">
        <authorList>
            <person name="Kallberg Y."/>
            <person name="Tangrot J."/>
            <person name="Rosling A."/>
        </authorList>
    </citation>
    <scope>NUCLEOTIDE SEQUENCE</scope>
    <source>
        <strain evidence="2">CL551</strain>
    </source>
</reference>
<comment type="caution">
    <text evidence="2">The sequence shown here is derived from an EMBL/GenBank/DDBJ whole genome shotgun (WGS) entry which is preliminary data.</text>
</comment>
<dbReference type="Proteomes" id="UP000789342">
    <property type="component" value="Unassembled WGS sequence"/>
</dbReference>
<name>A0A9N9NWE3_9GLOM</name>
<accession>A0A9N9NWE3</accession>